<evidence type="ECO:0000256" key="1">
    <source>
        <dbReference type="SAM" id="MobiDB-lite"/>
    </source>
</evidence>
<evidence type="ECO:0000313" key="3">
    <source>
        <dbReference type="Proteomes" id="UP001295444"/>
    </source>
</evidence>
<dbReference type="EMBL" id="OW240917">
    <property type="protein sequence ID" value="CAH2300392.1"/>
    <property type="molecule type" value="Genomic_DNA"/>
</dbReference>
<feature type="region of interest" description="Disordered" evidence="1">
    <location>
        <begin position="82"/>
        <end position="115"/>
    </location>
</feature>
<organism evidence="2 3">
    <name type="scientific">Pelobates cultripes</name>
    <name type="common">Western spadefoot toad</name>
    <dbReference type="NCBI Taxonomy" id="61616"/>
    <lineage>
        <taxon>Eukaryota</taxon>
        <taxon>Metazoa</taxon>
        <taxon>Chordata</taxon>
        <taxon>Craniata</taxon>
        <taxon>Vertebrata</taxon>
        <taxon>Euteleostomi</taxon>
        <taxon>Amphibia</taxon>
        <taxon>Batrachia</taxon>
        <taxon>Anura</taxon>
        <taxon>Pelobatoidea</taxon>
        <taxon>Pelobatidae</taxon>
        <taxon>Pelobates</taxon>
    </lineage>
</organism>
<feature type="compositionally biased region" description="Polar residues" evidence="1">
    <location>
        <begin position="37"/>
        <end position="52"/>
    </location>
</feature>
<sequence>MGSELPRAKPPTLPLLSCGENTHHGRNQTDTGPAGIASSNDPHIQNAHSTAPGTLAVGHLSGITLTVHNCTRLQLTNKAGRHCIDSEEAHTQETRKYPQTGLEDRQEPRWRSDRK</sequence>
<name>A0AAD1SF62_PELCU</name>
<accession>A0AAD1SF62</accession>
<dbReference type="AlphaFoldDB" id="A0AAD1SF62"/>
<feature type="region of interest" description="Disordered" evidence="1">
    <location>
        <begin position="1"/>
        <end position="53"/>
    </location>
</feature>
<reference evidence="2" key="1">
    <citation type="submission" date="2022-03" db="EMBL/GenBank/DDBJ databases">
        <authorList>
            <person name="Alioto T."/>
            <person name="Alioto T."/>
            <person name="Gomez Garrido J."/>
        </authorList>
    </citation>
    <scope>NUCLEOTIDE SEQUENCE</scope>
</reference>
<dbReference type="Proteomes" id="UP001295444">
    <property type="component" value="Chromosome 06"/>
</dbReference>
<keyword evidence="3" id="KW-1185">Reference proteome</keyword>
<proteinExistence type="predicted"/>
<gene>
    <name evidence="2" type="ORF">PECUL_23A025374</name>
</gene>
<protein>
    <submittedName>
        <fullName evidence="2">Uncharacterized protein</fullName>
    </submittedName>
</protein>
<evidence type="ECO:0000313" key="2">
    <source>
        <dbReference type="EMBL" id="CAH2300392.1"/>
    </source>
</evidence>